<proteinExistence type="predicted"/>
<reference evidence="1 2" key="1">
    <citation type="submission" date="2019-08" db="EMBL/GenBank/DDBJ databases">
        <authorList>
            <person name="Alioto T."/>
            <person name="Alioto T."/>
            <person name="Gomez Garrido J."/>
        </authorList>
    </citation>
    <scope>NUCLEOTIDE SEQUENCE [LARGE SCALE GENOMIC DNA]</scope>
</reference>
<dbReference type="OrthoDB" id="6588253at2759"/>
<accession>A0A5E4M9S6</accession>
<organism evidence="1 2">
    <name type="scientific">Cinara cedri</name>
    <dbReference type="NCBI Taxonomy" id="506608"/>
    <lineage>
        <taxon>Eukaryota</taxon>
        <taxon>Metazoa</taxon>
        <taxon>Ecdysozoa</taxon>
        <taxon>Arthropoda</taxon>
        <taxon>Hexapoda</taxon>
        <taxon>Insecta</taxon>
        <taxon>Pterygota</taxon>
        <taxon>Neoptera</taxon>
        <taxon>Paraneoptera</taxon>
        <taxon>Hemiptera</taxon>
        <taxon>Sternorrhyncha</taxon>
        <taxon>Aphidomorpha</taxon>
        <taxon>Aphidoidea</taxon>
        <taxon>Aphididae</taxon>
        <taxon>Lachninae</taxon>
        <taxon>Cinara</taxon>
    </lineage>
</organism>
<protein>
    <submittedName>
        <fullName evidence="1">Uncharacterized protein</fullName>
    </submittedName>
</protein>
<evidence type="ECO:0000313" key="2">
    <source>
        <dbReference type="Proteomes" id="UP000325440"/>
    </source>
</evidence>
<dbReference type="AlphaFoldDB" id="A0A5E4M9S6"/>
<gene>
    <name evidence="1" type="ORF">CINCED_3A011748</name>
</gene>
<sequence>MTTFPTSSQMMSTNSEETSADSAIGIQFSLELENNENVKFVFDLLDDINRLIKRKPLIEGEDFLTLSEIHSLIDHQLTVKEPKASNHAQRITHFILYLNTKVESADWVKEGDASPTGQNLLRYIHGKPISVDTYYKVVEILNLKSFMAETIMCTPYGFCRDLIDINLNQIKYLDSLSQLIATEDLILSLMKSIKRQPVKPSLEDDLLTKFNEVMIIFSNESKVLIDLKKLYSDDDQKEIAKYNGYRVRSIFKIFTEVIRFQNNPGKHRQYPMYTLKPIRSSDLDSSTGNTVKDASNSLFHKLFTVLKHKCMEMCDFSIDTWLSWYEVEVIEEDTNLQACVGHLIYDLCSFIDKGIVKDAVLTNFRGILRNMSIEKLDFSNVDITDINGMIENVQNSSKFHISAWIKKMIQNTNVYTNPKAVSTLDRYMKCIDYNCLRCLIDSIMNYYKNGGIVLEPLVNVLYKGVKNLDMEDKSNILKHFMKNYADVDLFVLCDYDKLLSYIAHNEYSNTVDIKEMVSKLIWLAMLQPKKMLHKLVSQYITGIYRLPVKGIESKRSCLHQVTVDMHLHMPPHYVYEEYRSWLDVNRQLSDKQKISFRQWSVSSSRSLHLMKPKHYLMHVLTPLLKSSPNYVHTLYLVNLTKLILNECHLITLSDIDNWDKLLIQLAMLLEDTRWNIENFSRQRVELCEKIIVTIQPILNYAAYIVKPSDILNIKGALKNCHLLTVSHFLRMWGSEYIVIEGMDEQFIMTVQSQSHISFSNLNMTSTQKSQEEFIFSIATYMPKFTLHEMKSFIANYLNSAKQPNIQVASFFLFDSVMNALMRIIVYMKTANRSDNECSWNYVENTIVNFLDAVNTSRMCSIYNENTDVKMAMHTISKVIMVIKQIESSRQFPLFVVIRRLIDLIHARLDVDRITRLLIQIASIKTQNCKDAMGYTVEILVRTLNSKKNPDQQPVQV</sequence>
<name>A0A5E4M9S6_9HEMI</name>
<evidence type="ECO:0000313" key="1">
    <source>
        <dbReference type="EMBL" id="VVC27146.1"/>
    </source>
</evidence>
<dbReference type="EMBL" id="CABPRJ010000064">
    <property type="protein sequence ID" value="VVC27146.1"/>
    <property type="molecule type" value="Genomic_DNA"/>
</dbReference>
<dbReference type="Proteomes" id="UP000325440">
    <property type="component" value="Unassembled WGS sequence"/>
</dbReference>
<keyword evidence="2" id="KW-1185">Reference proteome</keyword>